<dbReference type="Proteomes" id="UP000294239">
    <property type="component" value="Unassembled WGS sequence"/>
</dbReference>
<sequence>MIDYVTPSDAAICLHEAGHATAALVVGLAPSLIEIVENNPGSPGLARSRIPQGTQQERRIIACAALAVEFQLYEAGRLVDGFGAQIDEATFIRIAVGNNAALDKILYFGADHADENGVWPKANDEAFIASARGLSAVLPMALIKELAETLLTERQLDCPRVIEIGAKHLPGSKSTWRCS</sequence>
<proteinExistence type="predicted"/>
<keyword evidence="2" id="KW-1185">Reference proteome</keyword>
<reference evidence="1 2" key="1">
    <citation type="submission" date="2019-02" db="EMBL/GenBank/DDBJ databases">
        <title>Current taxonomic status of genus Agrobacterium and description of Agrobacterium cavarae sp. nov. isolated from maize roots.</title>
        <authorList>
            <person name="Flores-Felix J.D."/>
            <person name="Menendez E."/>
            <person name="Ramirez-Bahena M.H."/>
            <person name="Garcia-Fraile P."/>
            <person name="Velazquez E."/>
        </authorList>
    </citation>
    <scope>NUCLEOTIDE SEQUENCE [LARGE SCALE GENOMIC DNA]</scope>
    <source>
        <strain evidence="1 2">RZME10</strain>
    </source>
</reference>
<name>A0ABY1YCY8_9HYPH</name>
<organism evidence="1 2">
    <name type="scientific">Agrobacterium cavarae</name>
    <dbReference type="NCBI Taxonomy" id="2528239"/>
    <lineage>
        <taxon>Bacteria</taxon>
        <taxon>Pseudomonadati</taxon>
        <taxon>Pseudomonadota</taxon>
        <taxon>Alphaproteobacteria</taxon>
        <taxon>Hyphomicrobiales</taxon>
        <taxon>Rhizobiaceae</taxon>
        <taxon>Rhizobium/Agrobacterium group</taxon>
        <taxon>Agrobacterium</taxon>
    </lineage>
</organism>
<comment type="caution">
    <text evidence="1">The sequence shown here is derived from an EMBL/GenBank/DDBJ whole genome shotgun (WGS) entry which is preliminary data.</text>
</comment>
<evidence type="ECO:0000313" key="2">
    <source>
        <dbReference type="Proteomes" id="UP000294239"/>
    </source>
</evidence>
<protein>
    <recommendedName>
        <fullName evidence="3">Peptidase M41 domain-containing protein</fullName>
    </recommendedName>
</protein>
<accession>A0ABY1YCY8</accession>
<dbReference type="EMBL" id="SISF01000022">
    <property type="protein sequence ID" value="TBN18069.1"/>
    <property type="molecule type" value="Genomic_DNA"/>
</dbReference>
<evidence type="ECO:0000313" key="1">
    <source>
        <dbReference type="EMBL" id="TBN18069.1"/>
    </source>
</evidence>
<gene>
    <name evidence="1" type="ORF">EYC79_03065</name>
</gene>
<evidence type="ECO:0008006" key="3">
    <source>
        <dbReference type="Google" id="ProtNLM"/>
    </source>
</evidence>